<protein>
    <submittedName>
        <fullName evidence="3">Uncharacterized protein</fullName>
    </submittedName>
</protein>
<evidence type="ECO:0000313" key="3">
    <source>
        <dbReference type="EMBL" id="KAL0803266.1"/>
    </source>
</evidence>
<accession>A0ABD0S281</accession>
<dbReference type="EMBL" id="JBEDNZ010000050">
    <property type="protein sequence ID" value="KAL0803266.1"/>
    <property type="molecule type" value="Genomic_DNA"/>
</dbReference>
<dbReference type="PANTHER" id="PTHR12499">
    <property type="entry name" value="OPTIC ATROPHY 3 PROTEIN OPA3"/>
    <property type="match status" value="1"/>
</dbReference>
<dbReference type="EMBL" id="JBEUOH010000004">
    <property type="protein sequence ID" value="KAL0894328.1"/>
    <property type="molecule type" value="Genomic_DNA"/>
</dbReference>
<gene>
    <name evidence="5" type="ORF">ABMA27_012954</name>
    <name evidence="4" type="ORF">ABMA28_013177</name>
    <name evidence="3" type="ORF">ABMA28_017267</name>
</gene>
<evidence type="ECO:0000313" key="7">
    <source>
        <dbReference type="Proteomes" id="UP001549921"/>
    </source>
</evidence>
<dbReference type="EMBL" id="JBEDNZ010000004">
    <property type="protein sequence ID" value="KAL0848742.1"/>
    <property type="molecule type" value="Genomic_DNA"/>
</dbReference>
<dbReference type="InterPro" id="IPR010754">
    <property type="entry name" value="OPA3-like"/>
</dbReference>
<keyword evidence="2" id="KW-0175">Coiled coil</keyword>
<comment type="caution">
    <text evidence="3">The sequence shown here is derived from an EMBL/GenBank/DDBJ whole genome shotgun (WGS) entry which is preliminary data.</text>
</comment>
<dbReference type="PANTHER" id="PTHR12499:SF0">
    <property type="entry name" value="OPTIC ATROPHY 3 PROTEIN"/>
    <property type="match status" value="1"/>
</dbReference>
<keyword evidence="6" id="KW-1185">Reference proteome</keyword>
<sequence>MVMEQFPMFRLATLLARQLSSPIASRIKVYATRHPVFRRALVVRAGRAYRAAELRFKLWMLRLGRPPRSPPLSEHDATQVGADIIGASNALHYYVYALMTTEYSTDYEKR</sequence>
<evidence type="ECO:0000256" key="2">
    <source>
        <dbReference type="ARBA" id="ARBA00023054"/>
    </source>
</evidence>
<dbReference type="Proteomes" id="UP001549921">
    <property type="component" value="Unassembled WGS sequence"/>
</dbReference>
<evidence type="ECO:0000313" key="5">
    <source>
        <dbReference type="EMBL" id="KAL0894328.1"/>
    </source>
</evidence>
<dbReference type="Proteomes" id="UP001549920">
    <property type="component" value="Unassembled WGS sequence"/>
</dbReference>
<name>A0ABD0S281_LOXSC</name>
<proteinExistence type="inferred from homology"/>
<evidence type="ECO:0000256" key="1">
    <source>
        <dbReference type="ARBA" id="ARBA00007584"/>
    </source>
</evidence>
<dbReference type="Pfam" id="PF07047">
    <property type="entry name" value="OPA3"/>
    <property type="match status" value="1"/>
</dbReference>
<organism evidence="3 7">
    <name type="scientific">Loxostege sticticalis</name>
    <name type="common">Beet webworm moth</name>
    <dbReference type="NCBI Taxonomy" id="481309"/>
    <lineage>
        <taxon>Eukaryota</taxon>
        <taxon>Metazoa</taxon>
        <taxon>Ecdysozoa</taxon>
        <taxon>Arthropoda</taxon>
        <taxon>Hexapoda</taxon>
        <taxon>Insecta</taxon>
        <taxon>Pterygota</taxon>
        <taxon>Neoptera</taxon>
        <taxon>Endopterygota</taxon>
        <taxon>Lepidoptera</taxon>
        <taxon>Glossata</taxon>
        <taxon>Ditrysia</taxon>
        <taxon>Pyraloidea</taxon>
        <taxon>Crambidae</taxon>
        <taxon>Pyraustinae</taxon>
        <taxon>Loxostege</taxon>
    </lineage>
</organism>
<dbReference type="AlphaFoldDB" id="A0ABD0S281"/>
<evidence type="ECO:0000313" key="4">
    <source>
        <dbReference type="EMBL" id="KAL0848742.1"/>
    </source>
</evidence>
<evidence type="ECO:0000313" key="6">
    <source>
        <dbReference type="Proteomes" id="UP001549920"/>
    </source>
</evidence>
<comment type="similarity">
    <text evidence="1">Belongs to the OPA3 family.</text>
</comment>
<reference evidence="6 7" key="1">
    <citation type="submission" date="2024-06" db="EMBL/GenBank/DDBJ databases">
        <title>A chromosome-level genome assembly of beet webworm, Loxostege sticticalis.</title>
        <authorList>
            <person name="Zhang Y."/>
        </authorList>
    </citation>
    <scope>NUCLEOTIDE SEQUENCE [LARGE SCALE GENOMIC DNA]</scope>
    <source>
        <strain evidence="5">AQ026</strain>
        <strain evidence="3">AQ028</strain>
        <tissue evidence="3">Male pupae</tissue>
        <tissue evidence="5">Whole body</tissue>
    </source>
</reference>